<organism evidence="2 3">
    <name type="scientific">Plakobranchus ocellatus</name>
    <dbReference type="NCBI Taxonomy" id="259542"/>
    <lineage>
        <taxon>Eukaryota</taxon>
        <taxon>Metazoa</taxon>
        <taxon>Spiralia</taxon>
        <taxon>Lophotrochozoa</taxon>
        <taxon>Mollusca</taxon>
        <taxon>Gastropoda</taxon>
        <taxon>Heterobranchia</taxon>
        <taxon>Euthyneura</taxon>
        <taxon>Panpulmonata</taxon>
        <taxon>Sacoglossa</taxon>
        <taxon>Placobranchoidea</taxon>
        <taxon>Plakobranchidae</taxon>
        <taxon>Plakobranchus</taxon>
    </lineage>
</organism>
<keyword evidence="3" id="KW-1185">Reference proteome</keyword>
<feature type="region of interest" description="Disordered" evidence="1">
    <location>
        <begin position="126"/>
        <end position="149"/>
    </location>
</feature>
<dbReference type="Proteomes" id="UP000735302">
    <property type="component" value="Unassembled WGS sequence"/>
</dbReference>
<sequence>MTIICNNNGTINCHINLKKIIEKVKVKDKTCRKNNCSNSNINNGHIKRKKFIRKKQIRQNKEQYKCMIANHERSRTKLSSLYSPDCSSLPATDQVTEGGGSPAKVAVKVRGEPTVKDTTLGVKFTILGGKDTGPSKARPSSDFSEAEES</sequence>
<evidence type="ECO:0000313" key="3">
    <source>
        <dbReference type="Proteomes" id="UP000735302"/>
    </source>
</evidence>
<reference evidence="2 3" key="1">
    <citation type="journal article" date="2021" name="Elife">
        <title>Chloroplast acquisition without the gene transfer in kleptoplastic sea slugs, Plakobranchus ocellatus.</title>
        <authorList>
            <person name="Maeda T."/>
            <person name="Takahashi S."/>
            <person name="Yoshida T."/>
            <person name="Shimamura S."/>
            <person name="Takaki Y."/>
            <person name="Nagai Y."/>
            <person name="Toyoda A."/>
            <person name="Suzuki Y."/>
            <person name="Arimoto A."/>
            <person name="Ishii H."/>
            <person name="Satoh N."/>
            <person name="Nishiyama T."/>
            <person name="Hasebe M."/>
            <person name="Maruyama T."/>
            <person name="Minagawa J."/>
            <person name="Obokata J."/>
            <person name="Shigenobu S."/>
        </authorList>
    </citation>
    <scope>NUCLEOTIDE SEQUENCE [LARGE SCALE GENOMIC DNA]</scope>
</reference>
<accession>A0AAV4D3H5</accession>
<dbReference type="AlphaFoldDB" id="A0AAV4D3H5"/>
<protein>
    <submittedName>
        <fullName evidence="2">Uncharacterized protein</fullName>
    </submittedName>
</protein>
<dbReference type="EMBL" id="BLXT01007322">
    <property type="protein sequence ID" value="GFO38551.1"/>
    <property type="molecule type" value="Genomic_DNA"/>
</dbReference>
<name>A0AAV4D3H5_9GAST</name>
<gene>
    <name evidence="2" type="ORF">PoB_006505600</name>
</gene>
<comment type="caution">
    <text evidence="2">The sequence shown here is derived from an EMBL/GenBank/DDBJ whole genome shotgun (WGS) entry which is preliminary data.</text>
</comment>
<evidence type="ECO:0000313" key="2">
    <source>
        <dbReference type="EMBL" id="GFO38551.1"/>
    </source>
</evidence>
<proteinExistence type="predicted"/>
<evidence type="ECO:0000256" key="1">
    <source>
        <dbReference type="SAM" id="MobiDB-lite"/>
    </source>
</evidence>